<evidence type="ECO:0000256" key="1">
    <source>
        <dbReference type="SAM" id="SignalP"/>
    </source>
</evidence>
<keyword evidence="4" id="KW-1185">Reference proteome</keyword>
<dbReference type="EMBL" id="CP042476">
    <property type="protein sequence ID" value="QED36784.1"/>
    <property type="molecule type" value="Genomic_DNA"/>
</dbReference>
<dbReference type="InterPro" id="IPR021255">
    <property type="entry name" value="DUF2807"/>
</dbReference>
<sequence>MKKLILLAGIFILTVTSANAQWWSNEKVVGNKEVLKQTRSLNDYDRIAVTGMMEVQLVAGKEGKIDLEAESNLMEFIETEVSGGLLKIGIKKGVNLQPSKNYPIKLVVTFEDLAALSLTGSGHIRNSDPITARDFNVSVTGSGNMNLDIKTQTLDGTLTGSGDVKLKGSTRELKCKVTGSGDFLAFDFKAENVTASVTGSGDIEISVSNELNANISGSGDITYMGDPAKQSFKTSGSGKVSKK</sequence>
<dbReference type="Proteomes" id="UP000321954">
    <property type="component" value="Chromosome"/>
</dbReference>
<dbReference type="PANTHER" id="PTHR39200:SF1">
    <property type="entry name" value="AUTO-TRANSPORTER ADHESIN HEAD GIN DOMAIN-CONTAINING PROTEIN-RELATED"/>
    <property type="match status" value="1"/>
</dbReference>
<dbReference type="AlphaFoldDB" id="A0A5B8YG92"/>
<gene>
    <name evidence="3" type="ORF">FK178_03250</name>
</gene>
<dbReference type="OrthoDB" id="5585143at2"/>
<evidence type="ECO:0000313" key="3">
    <source>
        <dbReference type="EMBL" id="QED36784.1"/>
    </source>
</evidence>
<evidence type="ECO:0000313" key="4">
    <source>
        <dbReference type="Proteomes" id="UP000321954"/>
    </source>
</evidence>
<feature type="chain" id="PRO_5022690955" evidence="1">
    <location>
        <begin position="21"/>
        <end position="243"/>
    </location>
</feature>
<dbReference type="KEGG" id="anp:FK178_03250"/>
<dbReference type="Pfam" id="PF10988">
    <property type="entry name" value="DUF2807"/>
    <property type="match status" value="1"/>
</dbReference>
<dbReference type="PANTHER" id="PTHR39200">
    <property type="entry name" value="HYPOTHETICAL EXPORTED PROTEIN"/>
    <property type="match status" value="1"/>
</dbReference>
<evidence type="ECO:0000259" key="2">
    <source>
        <dbReference type="Pfam" id="PF10988"/>
    </source>
</evidence>
<protein>
    <submittedName>
        <fullName evidence="3">DUF2807 domain-containing protein</fullName>
    </submittedName>
</protein>
<dbReference type="RefSeq" id="WP_146830947.1">
    <property type="nucleotide sequence ID" value="NZ_CP042476.1"/>
</dbReference>
<feature type="signal peptide" evidence="1">
    <location>
        <begin position="1"/>
        <end position="20"/>
    </location>
</feature>
<dbReference type="Gene3D" id="2.160.20.120">
    <property type="match status" value="1"/>
</dbReference>
<accession>A0A5B8YG92</accession>
<reference evidence="3 4" key="1">
    <citation type="submission" date="2019-08" db="EMBL/GenBank/DDBJ databases">
        <title>Antarcticibacterium arcticum sp. nov., a bacterium isolated from marine sediment of the Canadian Beaufort Sea.</title>
        <authorList>
            <person name="Lee Y.M."/>
            <person name="Baek K."/>
            <person name="Lee D.-H."/>
            <person name="Shin S.C."/>
            <person name="Jin Y.K."/>
            <person name="Park Y."/>
        </authorList>
    </citation>
    <scope>NUCLEOTIDE SEQUENCE [LARGE SCALE GENOMIC DNA]</scope>
    <source>
        <strain evidence="3 4">PAMC 28998</strain>
    </source>
</reference>
<organism evidence="3 4">
    <name type="scientific">Antarcticibacterium arcticum</name>
    <dbReference type="NCBI Taxonomy" id="2585771"/>
    <lineage>
        <taxon>Bacteria</taxon>
        <taxon>Pseudomonadati</taxon>
        <taxon>Bacteroidota</taxon>
        <taxon>Flavobacteriia</taxon>
        <taxon>Flavobacteriales</taxon>
        <taxon>Flavobacteriaceae</taxon>
        <taxon>Antarcticibacterium</taxon>
    </lineage>
</organism>
<proteinExistence type="predicted"/>
<keyword evidence="1" id="KW-0732">Signal</keyword>
<feature type="domain" description="Putative auto-transporter adhesin head GIN" evidence="2">
    <location>
        <begin position="43"/>
        <end position="227"/>
    </location>
</feature>
<name>A0A5B8YG92_9FLAO</name>